<keyword evidence="2" id="KW-1185">Reference proteome</keyword>
<dbReference type="PaxDb" id="2903-EOD36169"/>
<accession>A0A0D3KK84</accession>
<dbReference type="AlphaFoldDB" id="A0A0D3KK84"/>
<evidence type="ECO:0000313" key="1">
    <source>
        <dbReference type="EnsemblProtists" id="EOD36169"/>
    </source>
</evidence>
<dbReference type="Proteomes" id="UP000013827">
    <property type="component" value="Unassembled WGS sequence"/>
</dbReference>
<dbReference type="HOGENOM" id="CLU_497352_0_0_1"/>
<reference evidence="1" key="2">
    <citation type="submission" date="2024-10" db="UniProtKB">
        <authorList>
            <consortium name="EnsemblProtists"/>
        </authorList>
    </citation>
    <scope>IDENTIFICATION</scope>
</reference>
<name>A0A0D3KK84_EMIH1</name>
<protein>
    <submittedName>
        <fullName evidence="1">Uncharacterized protein</fullName>
    </submittedName>
</protein>
<dbReference type="GeneID" id="17281440"/>
<dbReference type="OMA" id="RIFECER"/>
<dbReference type="EnsemblProtists" id="EOD36169">
    <property type="protein sequence ID" value="EOD36169"/>
    <property type="gene ID" value="EMIHUDRAFT_455150"/>
</dbReference>
<dbReference type="KEGG" id="ehx:EMIHUDRAFT_455150"/>
<dbReference type="RefSeq" id="XP_005788598.1">
    <property type="nucleotide sequence ID" value="XM_005788541.1"/>
</dbReference>
<reference evidence="2" key="1">
    <citation type="journal article" date="2013" name="Nature">
        <title>Pan genome of the phytoplankton Emiliania underpins its global distribution.</title>
        <authorList>
            <person name="Read B.A."/>
            <person name="Kegel J."/>
            <person name="Klute M.J."/>
            <person name="Kuo A."/>
            <person name="Lefebvre S.C."/>
            <person name="Maumus F."/>
            <person name="Mayer C."/>
            <person name="Miller J."/>
            <person name="Monier A."/>
            <person name="Salamov A."/>
            <person name="Young J."/>
            <person name="Aguilar M."/>
            <person name="Claverie J.M."/>
            <person name="Frickenhaus S."/>
            <person name="Gonzalez K."/>
            <person name="Herman E.K."/>
            <person name="Lin Y.C."/>
            <person name="Napier J."/>
            <person name="Ogata H."/>
            <person name="Sarno A.F."/>
            <person name="Shmutz J."/>
            <person name="Schroeder D."/>
            <person name="de Vargas C."/>
            <person name="Verret F."/>
            <person name="von Dassow P."/>
            <person name="Valentin K."/>
            <person name="Van de Peer Y."/>
            <person name="Wheeler G."/>
            <person name="Dacks J.B."/>
            <person name="Delwiche C.F."/>
            <person name="Dyhrman S.T."/>
            <person name="Glockner G."/>
            <person name="John U."/>
            <person name="Richards T."/>
            <person name="Worden A.Z."/>
            <person name="Zhang X."/>
            <person name="Grigoriev I.V."/>
            <person name="Allen A.E."/>
            <person name="Bidle K."/>
            <person name="Borodovsky M."/>
            <person name="Bowler C."/>
            <person name="Brownlee C."/>
            <person name="Cock J.M."/>
            <person name="Elias M."/>
            <person name="Gladyshev V.N."/>
            <person name="Groth M."/>
            <person name="Guda C."/>
            <person name="Hadaegh A."/>
            <person name="Iglesias-Rodriguez M.D."/>
            <person name="Jenkins J."/>
            <person name="Jones B.M."/>
            <person name="Lawson T."/>
            <person name="Leese F."/>
            <person name="Lindquist E."/>
            <person name="Lobanov A."/>
            <person name="Lomsadze A."/>
            <person name="Malik S.B."/>
            <person name="Marsh M.E."/>
            <person name="Mackinder L."/>
            <person name="Mock T."/>
            <person name="Mueller-Roeber B."/>
            <person name="Pagarete A."/>
            <person name="Parker M."/>
            <person name="Probert I."/>
            <person name="Quesneville H."/>
            <person name="Raines C."/>
            <person name="Rensing S.A."/>
            <person name="Riano-Pachon D.M."/>
            <person name="Richier S."/>
            <person name="Rokitta S."/>
            <person name="Shiraiwa Y."/>
            <person name="Soanes D.M."/>
            <person name="van der Giezen M."/>
            <person name="Wahlund T.M."/>
            <person name="Williams B."/>
            <person name="Wilson W."/>
            <person name="Wolfe G."/>
            <person name="Wurch L.L."/>
        </authorList>
    </citation>
    <scope>NUCLEOTIDE SEQUENCE</scope>
</reference>
<evidence type="ECO:0000313" key="2">
    <source>
        <dbReference type="Proteomes" id="UP000013827"/>
    </source>
</evidence>
<organism evidence="1 2">
    <name type="scientific">Emiliania huxleyi (strain CCMP1516)</name>
    <dbReference type="NCBI Taxonomy" id="280463"/>
    <lineage>
        <taxon>Eukaryota</taxon>
        <taxon>Haptista</taxon>
        <taxon>Haptophyta</taxon>
        <taxon>Prymnesiophyceae</taxon>
        <taxon>Isochrysidales</taxon>
        <taxon>Noelaerhabdaceae</taxon>
        <taxon>Emiliania</taxon>
    </lineage>
</organism>
<sequence length="503" mass="55572">MLGAPLPNCSVVFFHHVEKTAGTTLRALFQRHAQLGLFDLISFVGRQNRLQLQLVLQRLHSLLRSGTLQGLRLAVELHVAGDLTFPYTLYYTMPDLVLIREQARDTLLRAAGCRCNLVSLLRMPLLQSLSWHSHFVTTKSPLCVWPPAPDCGTRMALGSDPGQGAPASSGEELLFVFGSLFLLYCAGAEGMWRLFDLVGVTEMFDEFVLLLGGAAAARPPPRARDLVGLPHLAYRAQLLVGRKLNTSREQAGRQRRRMECSTYGCLLRGAVVSSSNSVPYDHAACEAVLERLCGRVSVDERVYLAARLSTAQLGRRLKKLSASNEALSARAVRQERKLRGARSALASCVGCSGDVVPEFDLGGCWPLWEQFAPDERRFQCSRTWTTDPAYRDPAVRPGYREKPSVLHTPMACWRTCWTPTGLVAANEMRHRTHAGDTAHCTAPCPAAAPLPLEWRAEWDRELAASAARPGASQDLAALAAPFRARARGGWHSSYLTRQIFRVF</sequence>
<proteinExistence type="predicted"/>